<feature type="domain" description="Ketopantoate reductase N-terminal" evidence="11">
    <location>
        <begin position="6"/>
        <end position="144"/>
    </location>
</feature>
<evidence type="ECO:0000256" key="5">
    <source>
        <dbReference type="ARBA" id="ARBA00022655"/>
    </source>
</evidence>
<keyword evidence="7 10" id="KW-0560">Oxidoreductase</keyword>
<evidence type="ECO:0000259" key="12">
    <source>
        <dbReference type="Pfam" id="PF08546"/>
    </source>
</evidence>
<evidence type="ECO:0000256" key="2">
    <source>
        <dbReference type="ARBA" id="ARBA00007870"/>
    </source>
</evidence>
<dbReference type="RefSeq" id="WP_353982063.1">
    <property type="nucleotide sequence ID" value="NZ_CP159578.1"/>
</dbReference>
<evidence type="ECO:0000256" key="4">
    <source>
        <dbReference type="ARBA" id="ARBA00019465"/>
    </source>
</evidence>
<organism evidence="13">
    <name type="scientific">Salinicola endophyticus</name>
    <dbReference type="NCBI Taxonomy" id="1949083"/>
    <lineage>
        <taxon>Bacteria</taxon>
        <taxon>Pseudomonadati</taxon>
        <taxon>Pseudomonadota</taxon>
        <taxon>Gammaproteobacteria</taxon>
        <taxon>Oceanospirillales</taxon>
        <taxon>Halomonadaceae</taxon>
        <taxon>Salinicola</taxon>
    </lineage>
</organism>
<dbReference type="InterPro" id="IPR036291">
    <property type="entry name" value="NAD(P)-bd_dom_sf"/>
</dbReference>
<dbReference type="InterPro" id="IPR013332">
    <property type="entry name" value="KPR_N"/>
</dbReference>
<evidence type="ECO:0000256" key="7">
    <source>
        <dbReference type="ARBA" id="ARBA00023002"/>
    </source>
</evidence>
<accession>A0AB74UCJ6</accession>
<dbReference type="Pfam" id="PF08546">
    <property type="entry name" value="ApbA_C"/>
    <property type="match status" value="1"/>
</dbReference>
<comment type="function">
    <text evidence="10">Catalyzes the NADPH-dependent reduction of ketopantoate into pantoic acid.</text>
</comment>
<evidence type="ECO:0000256" key="10">
    <source>
        <dbReference type="RuleBase" id="RU362068"/>
    </source>
</evidence>
<keyword evidence="5 10" id="KW-0566">Pantothenate biosynthesis</keyword>
<dbReference type="PANTHER" id="PTHR43765">
    <property type="entry name" value="2-DEHYDROPANTOATE 2-REDUCTASE-RELATED"/>
    <property type="match status" value="1"/>
</dbReference>
<evidence type="ECO:0000256" key="3">
    <source>
        <dbReference type="ARBA" id="ARBA00013014"/>
    </source>
</evidence>
<dbReference type="Gene3D" id="3.40.50.720">
    <property type="entry name" value="NAD(P)-binding Rossmann-like Domain"/>
    <property type="match status" value="1"/>
</dbReference>
<name>A0AB74UCJ6_9GAMM</name>
<sequence>MTAGPWLVLGAGALGQLFAARLATTNDTGSIALLGRHGALNQVRLQETDGNWQTRTLAYPTMAPALVIVATKAFDAEQALKQAQLAPGTPLLLLQNGFSVQPRLSTHWPGPVLCAATTEAAYRQPPPATGVVHAAAGHTWLGDLAATHGALAETVAATLTRAGLAASACDDIGERLWHKLAVNAVINPLTARHRVHNGALAAPPFSAEVEELCAEIAQLMAAAQISPPTEGWRGWVSAVIEATAGNRSSMLQDVLAGRPTERDAILAPLLALADTHALAVPRLRACYHATPG</sequence>
<protein>
    <recommendedName>
        <fullName evidence="4 10">2-dehydropantoate 2-reductase</fullName>
        <ecNumber evidence="3 10">1.1.1.169</ecNumber>
    </recommendedName>
    <alternativeName>
        <fullName evidence="8 10">Ketopantoate reductase</fullName>
    </alternativeName>
</protein>
<dbReference type="EC" id="1.1.1.169" evidence="3 10"/>
<dbReference type="InterPro" id="IPR050838">
    <property type="entry name" value="Ketopantoate_reductase"/>
</dbReference>
<dbReference type="PANTHER" id="PTHR43765:SF2">
    <property type="entry name" value="2-DEHYDROPANTOATE 2-REDUCTASE"/>
    <property type="match status" value="1"/>
</dbReference>
<dbReference type="NCBIfam" id="TIGR00745">
    <property type="entry name" value="apbA_panE"/>
    <property type="match status" value="1"/>
</dbReference>
<gene>
    <name evidence="13" type="ORF">ABV408_09055</name>
</gene>
<dbReference type="InterPro" id="IPR003710">
    <property type="entry name" value="ApbA"/>
</dbReference>
<dbReference type="SUPFAM" id="SSF51735">
    <property type="entry name" value="NAD(P)-binding Rossmann-fold domains"/>
    <property type="match status" value="1"/>
</dbReference>
<dbReference type="InterPro" id="IPR013328">
    <property type="entry name" value="6PGD_dom2"/>
</dbReference>
<dbReference type="Gene3D" id="1.10.1040.10">
    <property type="entry name" value="N-(1-d-carboxylethyl)-l-norvaline Dehydrogenase, domain 2"/>
    <property type="match status" value="1"/>
</dbReference>
<evidence type="ECO:0000256" key="6">
    <source>
        <dbReference type="ARBA" id="ARBA00022857"/>
    </source>
</evidence>
<evidence type="ECO:0000313" key="13">
    <source>
        <dbReference type="EMBL" id="XCJ81309.1"/>
    </source>
</evidence>
<dbReference type="GO" id="GO:0008677">
    <property type="term" value="F:2-dehydropantoate 2-reductase activity"/>
    <property type="evidence" value="ECO:0007669"/>
    <property type="project" value="UniProtKB-EC"/>
</dbReference>
<comment type="pathway">
    <text evidence="1 10">Cofactor biosynthesis; (R)-pantothenate biosynthesis; (R)-pantoate from 3-methyl-2-oxobutanoate: step 2/2.</text>
</comment>
<dbReference type="GO" id="GO:0005737">
    <property type="term" value="C:cytoplasm"/>
    <property type="evidence" value="ECO:0007669"/>
    <property type="project" value="TreeGrafter"/>
</dbReference>
<evidence type="ECO:0000259" key="11">
    <source>
        <dbReference type="Pfam" id="PF02558"/>
    </source>
</evidence>
<dbReference type="AlphaFoldDB" id="A0AB74UCJ6"/>
<comment type="similarity">
    <text evidence="2 10">Belongs to the ketopantoate reductase family.</text>
</comment>
<dbReference type="GO" id="GO:0015940">
    <property type="term" value="P:pantothenate biosynthetic process"/>
    <property type="evidence" value="ECO:0007669"/>
    <property type="project" value="UniProtKB-KW"/>
</dbReference>
<evidence type="ECO:0000256" key="8">
    <source>
        <dbReference type="ARBA" id="ARBA00032024"/>
    </source>
</evidence>
<evidence type="ECO:0000256" key="9">
    <source>
        <dbReference type="ARBA" id="ARBA00048793"/>
    </source>
</evidence>
<keyword evidence="6 10" id="KW-0521">NADP</keyword>
<dbReference type="EMBL" id="CP159578">
    <property type="protein sequence ID" value="XCJ81309.1"/>
    <property type="molecule type" value="Genomic_DNA"/>
</dbReference>
<reference evidence="13" key="1">
    <citation type="submission" date="2024-06" db="EMBL/GenBank/DDBJ databases">
        <title>Complete genome of Salinicola endophyticus HNIBRBA4755.</title>
        <authorList>
            <person name="Shin S.Y."/>
            <person name="Kang H."/>
            <person name="Song J."/>
        </authorList>
    </citation>
    <scope>NUCLEOTIDE SEQUENCE</scope>
    <source>
        <strain evidence="13">HNIBRBA4755</strain>
    </source>
</reference>
<dbReference type="Pfam" id="PF02558">
    <property type="entry name" value="ApbA"/>
    <property type="match status" value="1"/>
</dbReference>
<dbReference type="GO" id="GO:0050661">
    <property type="term" value="F:NADP binding"/>
    <property type="evidence" value="ECO:0007669"/>
    <property type="project" value="TreeGrafter"/>
</dbReference>
<feature type="domain" description="Ketopantoate reductase C-terminal" evidence="12">
    <location>
        <begin position="172"/>
        <end position="288"/>
    </location>
</feature>
<dbReference type="InterPro" id="IPR008927">
    <property type="entry name" value="6-PGluconate_DH-like_C_sf"/>
</dbReference>
<evidence type="ECO:0000256" key="1">
    <source>
        <dbReference type="ARBA" id="ARBA00004994"/>
    </source>
</evidence>
<dbReference type="SUPFAM" id="SSF48179">
    <property type="entry name" value="6-phosphogluconate dehydrogenase C-terminal domain-like"/>
    <property type="match status" value="1"/>
</dbReference>
<comment type="catalytic activity">
    <reaction evidence="9 10">
        <text>(R)-pantoate + NADP(+) = 2-dehydropantoate + NADPH + H(+)</text>
        <dbReference type="Rhea" id="RHEA:16233"/>
        <dbReference type="ChEBI" id="CHEBI:11561"/>
        <dbReference type="ChEBI" id="CHEBI:15378"/>
        <dbReference type="ChEBI" id="CHEBI:15980"/>
        <dbReference type="ChEBI" id="CHEBI:57783"/>
        <dbReference type="ChEBI" id="CHEBI:58349"/>
        <dbReference type="EC" id="1.1.1.169"/>
    </reaction>
</comment>
<proteinExistence type="inferred from homology"/>
<dbReference type="InterPro" id="IPR013752">
    <property type="entry name" value="KPA_reductase"/>
</dbReference>